<name>A0A9Q3DE91_9BASI</name>
<feature type="compositionally biased region" description="Polar residues" evidence="1">
    <location>
        <begin position="50"/>
        <end position="59"/>
    </location>
</feature>
<proteinExistence type="predicted"/>
<keyword evidence="3" id="KW-1185">Reference proteome</keyword>
<feature type="compositionally biased region" description="Basic and acidic residues" evidence="1">
    <location>
        <begin position="199"/>
        <end position="215"/>
    </location>
</feature>
<feature type="region of interest" description="Disordered" evidence="1">
    <location>
        <begin position="174"/>
        <end position="260"/>
    </location>
</feature>
<protein>
    <submittedName>
        <fullName evidence="2">Uncharacterized protein</fullName>
    </submittedName>
</protein>
<sequence length="260" mass="28853">MNVSGLKIDVGNMTAPTSSTWSIPNIPVSSIRASPTNTQLHVSEGPGSTPEISTKANPQSKFPHDFLLNTGRNPVMSQEPFGQNKQPTLNIQSGYQVDVGNEKRVDVGKQKRPLENVTQSGLSEGNLGVWHLKARQSDLRSQSKIMSDEIYASLPLVHKKEITGCHHPYAAKTRIAHSSSSRERIVDDEDENMSPNHSETNDEQKRENLMAHEEGTQSNSVFTDLQIPLAHSMPEQSEIQQQRNQAYKAHNVAKRASQKE</sequence>
<evidence type="ECO:0000313" key="3">
    <source>
        <dbReference type="Proteomes" id="UP000765509"/>
    </source>
</evidence>
<reference evidence="2" key="1">
    <citation type="submission" date="2021-03" db="EMBL/GenBank/DDBJ databases">
        <title>Draft genome sequence of rust myrtle Austropuccinia psidii MF-1, a brazilian biotype.</title>
        <authorList>
            <person name="Quecine M.C."/>
            <person name="Pachon D.M.R."/>
            <person name="Bonatelli M.L."/>
            <person name="Correr F.H."/>
            <person name="Franceschini L.M."/>
            <person name="Leite T.F."/>
            <person name="Margarido G.R.A."/>
            <person name="Almeida C.A."/>
            <person name="Ferrarezi J.A."/>
            <person name="Labate C.A."/>
        </authorList>
    </citation>
    <scope>NUCLEOTIDE SEQUENCE</scope>
    <source>
        <strain evidence="2">MF-1</strain>
    </source>
</reference>
<evidence type="ECO:0000313" key="2">
    <source>
        <dbReference type="EMBL" id="MBW0501644.1"/>
    </source>
</evidence>
<organism evidence="2 3">
    <name type="scientific">Austropuccinia psidii MF-1</name>
    <dbReference type="NCBI Taxonomy" id="1389203"/>
    <lineage>
        <taxon>Eukaryota</taxon>
        <taxon>Fungi</taxon>
        <taxon>Dikarya</taxon>
        <taxon>Basidiomycota</taxon>
        <taxon>Pucciniomycotina</taxon>
        <taxon>Pucciniomycetes</taxon>
        <taxon>Pucciniales</taxon>
        <taxon>Sphaerophragmiaceae</taxon>
        <taxon>Austropuccinia</taxon>
    </lineage>
</organism>
<accession>A0A9Q3DE91</accession>
<gene>
    <name evidence="2" type="ORF">O181_041359</name>
</gene>
<feature type="region of interest" description="Disordered" evidence="1">
    <location>
        <begin position="38"/>
        <end position="59"/>
    </location>
</feature>
<dbReference type="AlphaFoldDB" id="A0A9Q3DE91"/>
<comment type="caution">
    <text evidence="2">The sequence shown here is derived from an EMBL/GenBank/DDBJ whole genome shotgun (WGS) entry which is preliminary data.</text>
</comment>
<feature type="compositionally biased region" description="Polar residues" evidence="1">
    <location>
        <begin position="234"/>
        <end position="245"/>
    </location>
</feature>
<evidence type="ECO:0000256" key="1">
    <source>
        <dbReference type="SAM" id="MobiDB-lite"/>
    </source>
</evidence>
<dbReference type="Proteomes" id="UP000765509">
    <property type="component" value="Unassembled WGS sequence"/>
</dbReference>
<dbReference type="EMBL" id="AVOT02016440">
    <property type="protein sequence ID" value="MBW0501644.1"/>
    <property type="molecule type" value="Genomic_DNA"/>
</dbReference>